<evidence type="ECO:0000259" key="2">
    <source>
        <dbReference type="Pfam" id="PF13439"/>
    </source>
</evidence>
<dbReference type="InterPro" id="IPR001296">
    <property type="entry name" value="Glyco_trans_1"/>
</dbReference>
<name>A0A1G2L457_9BACT</name>
<dbReference type="Proteomes" id="UP000177982">
    <property type="component" value="Unassembled WGS sequence"/>
</dbReference>
<protein>
    <recommendedName>
        <fullName evidence="5">Glycosyl transferase family 1 domain-containing protein</fullName>
    </recommendedName>
</protein>
<dbReference type="EMBL" id="MHQO01000034">
    <property type="protein sequence ID" value="OHA06304.1"/>
    <property type="molecule type" value="Genomic_DNA"/>
</dbReference>
<reference evidence="3 4" key="1">
    <citation type="journal article" date="2016" name="Nat. Commun.">
        <title>Thousands of microbial genomes shed light on interconnected biogeochemical processes in an aquifer system.</title>
        <authorList>
            <person name="Anantharaman K."/>
            <person name="Brown C.T."/>
            <person name="Hug L.A."/>
            <person name="Sharon I."/>
            <person name="Castelle C.J."/>
            <person name="Probst A.J."/>
            <person name="Thomas B.C."/>
            <person name="Singh A."/>
            <person name="Wilkins M.J."/>
            <person name="Karaoz U."/>
            <person name="Brodie E.L."/>
            <person name="Williams K.H."/>
            <person name="Hubbard S.S."/>
            <person name="Banfield J.F."/>
        </authorList>
    </citation>
    <scope>NUCLEOTIDE SEQUENCE [LARGE SCALE GENOMIC DNA]</scope>
</reference>
<comment type="caution">
    <text evidence="3">The sequence shown here is derived from an EMBL/GenBank/DDBJ whole genome shotgun (WGS) entry which is preliminary data.</text>
</comment>
<dbReference type="CDD" id="cd03802">
    <property type="entry name" value="GT4_AviGT4-like"/>
    <property type="match status" value="1"/>
</dbReference>
<dbReference type="PANTHER" id="PTHR45947:SF13">
    <property type="entry name" value="TRANSFERASE"/>
    <property type="match status" value="1"/>
</dbReference>
<dbReference type="Pfam" id="PF13439">
    <property type="entry name" value="Glyco_transf_4"/>
    <property type="match status" value="1"/>
</dbReference>
<accession>A0A1G2L457</accession>
<dbReference type="InterPro" id="IPR050194">
    <property type="entry name" value="Glycosyltransferase_grp1"/>
</dbReference>
<evidence type="ECO:0000313" key="4">
    <source>
        <dbReference type="Proteomes" id="UP000177982"/>
    </source>
</evidence>
<feature type="domain" description="Glycosyltransferase subfamily 4-like N-terminal" evidence="2">
    <location>
        <begin position="22"/>
        <end position="180"/>
    </location>
</feature>
<dbReference type="AlphaFoldDB" id="A0A1G2L457"/>
<organism evidence="3 4">
    <name type="scientific">Candidatus Sungbacteria bacterium RIFCSPLOWO2_01_FULL_47_10</name>
    <dbReference type="NCBI Taxonomy" id="1802276"/>
    <lineage>
        <taxon>Bacteria</taxon>
        <taxon>Candidatus Sungiibacteriota</taxon>
    </lineage>
</organism>
<dbReference type="SUPFAM" id="SSF53756">
    <property type="entry name" value="UDP-Glycosyltransferase/glycogen phosphorylase"/>
    <property type="match status" value="1"/>
</dbReference>
<dbReference type="InterPro" id="IPR028098">
    <property type="entry name" value="Glyco_trans_4-like_N"/>
</dbReference>
<feature type="domain" description="Glycosyl transferase family 1" evidence="1">
    <location>
        <begin position="188"/>
        <end position="322"/>
    </location>
</feature>
<dbReference type="Gene3D" id="3.40.50.2000">
    <property type="entry name" value="Glycogen Phosphorylase B"/>
    <property type="match status" value="2"/>
</dbReference>
<dbReference type="PANTHER" id="PTHR45947">
    <property type="entry name" value="SULFOQUINOVOSYL TRANSFERASE SQD2"/>
    <property type="match status" value="1"/>
</dbReference>
<sequence length="356" mass="40621">MKKKLRIAQVAPLWYTIPPKKYGGAERIIAHLTDGLTAAGHSVTLFASPGSKTRAQKIISIRSRPLRESGISWSNKYWDVMNVAEAVRLAEAGHFDVVHTHTDFGTVFFAGISAVPIVRTFHSGLYANKVADEFHKTRYDLLRLRRRYLNVVFISRRMKELAGLHFRKSTVIYNGIDTDKFVFNGLPEDYFLWVGRIEKKKGIENAIEASRRFGSRLIIAGRIDEGMRTYFKSVIRPRLSRTIRYVGELNEKELVRTYGKARALLNPIEWEEPFGLVVAEAMSCGTPVIAYRRGSMPELIEHGKTGYIVESAVSNLIAAMKKIDRINRTDVRVHAVSKFSAKRMVAQYEKFYYELL</sequence>
<proteinExistence type="predicted"/>
<dbReference type="Pfam" id="PF00534">
    <property type="entry name" value="Glycos_transf_1"/>
    <property type="match status" value="1"/>
</dbReference>
<evidence type="ECO:0000259" key="1">
    <source>
        <dbReference type="Pfam" id="PF00534"/>
    </source>
</evidence>
<gene>
    <name evidence="3" type="ORF">A2934_05180</name>
</gene>
<evidence type="ECO:0000313" key="3">
    <source>
        <dbReference type="EMBL" id="OHA06304.1"/>
    </source>
</evidence>
<evidence type="ECO:0008006" key="5">
    <source>
        <dbReference type="Google" id="ProtNLM"/>
    </source>
</evidence>
<dbReference type="GO" id="GO:0016757">
    <property type="term" value="F:glycosyltransferase activity"/>
    <property type="evidence" value="ECO:0007669"/>
    <property type="project" value="InterPro"/>
</dbReference>